<sequence>MTYLKERYSFANDIVLSTLREGERADSVHDGWICFYEIAFKIGLRFLFHRIIDMVEGDLLGADPCLMRQGEGDMSGV</sequence>
<reference evidence="1" key="1">
    <citation type="submission" date="2020-03" db="EMBL/GenBank/DDBJ databases">
        <title>A high-quality chromosome-level genome assembly of a woody plant with both climbing and erect habits, Rhamnella rubrinervis.</title>
        <authorList>
            <person name="Lu Z."/>
            <person name="Yang Y."/>
            <person name="Zhu X."/>
            <person name="Sun Y."/>
        </authorList>
    </citation>
    <scope>NUCLEOTIDE SEQUENCE</scope>
    <source>
        <strain evidence="1">BYM</strain>
        <tissue evidence="1">Leaf</tissue>
    </source>
</reference>
<accession>A0A8K0MR20</accession>
<organism evidence="1 2">
    <name type="scientific">Rhamnella rubrinervis</name>
    <dbReference type="NCBI Taxonomy" id="2594499"/>
    <lineage>
        <taxon>Eukaryota</taxon>
        <taxon>Viridiplantae</taxon>
        <taxon>Streptophyta</taxon>
        <taxon>Embryophyta</taxon>
        <taxon>Tracheophyta</taxon>
        <taxon>Spermatophyta</taxon>
        <taxon>Magnoliopsida</taxon>
        <taxon>eudicotyledons</taxon>
        <taxon>Gunneridae</taxon>
        <taxon>Pentapetalae</taxon>
        <taxon>rosids</taxon>
        <taxon>fabids</taxon>
        <taxon>Rosales</taxon>
        <taxon>Rhamnaceae</taxon>
        <taxon>rhamnoid group</taxon>
        <taxon>Rhamneae</taxon>
        <taxon>Rhamnella</taxon>
    </lineage>
</organism>
<keyword evidence="2" id="KW-1185">Reference proteome</keyword>
<evidence type="ECO:0000313" key="2">
    <source>
        <dbReference type="Proteomes" id="UP000796880"/>
    </source>
</evidence>
<evidence type="ECO:0000313" key="1">
    <source>
        <dbReference type="EMBL" id="KAF3455407.1"/>
    </source>
</evidence>
<comment type="caution">
    <text evidence="1">The sequence shown here is derived from an EMBL/GenBank/DDBJ whole genome shotgun (WGS) entry which is preliminary data.</text>
</comment>
<protein>
    <submittedName>
        <fullName evidence="1">Uncharacterized protein</fullName>
    </submittedName>
</protein>
<dbReference type="OrthoDB" id="1750920at2759"/>
<gene>
    <name evidence="1" type="ORF">FNV43_RR00032</name>
</gene>
<dbReference type="Proteomes" id="UP000796880">
    <property type="component" value="Unassembled WGS sequence"/>
</dbReference>
<name>A0A8K0MR20_9ROSA</name>
<proteinExistence type="predicted"/>
<dbReference type="EMBL" id="VOIH02000001">
    <property type="protein sequence ID" value="KAF3455407.1"/>
    <property type="molecule type" value="Genomic_DNA"/>
</dbReference>
<dbReference type="AlphaFoldDB" id="A0A8K0MR20"/>